<dbReference type="AlphaFoldDB" id="A0A4V0YZK6"/>
<keyword evidence="1 2" id="KW-0378">Hydrolase</keyword>
<dbReference type="PANTHER" id="PTHR21340:SF0">
    <property type="entry name" value="BIS(5'-NUCLEOSYL)-TETRAPHOSPHATASE [ASYMMETRICAL]"/>
    <property type="match status" value="1"/>
</dbReference>
<dbReference type="InterPro" id="IPR051325">
    <property type="entry name" value="Nudix_hydrolase_domain"/>
</dbReference>
<feature type="domain" description="Nudix hydrolase" evidence="3">
    <location>
        <begin position="7"/>
        <end position="162"/>
    </location>
</feature>
<dbReference type="PROSITE" id="PS51462">
    <property type="entry name" value="NUDIX"/>
    <property type="match status" value="1"/>
</dbReference>
<evidence type="ECO:0000313" key="5">
    <source>
        <dbReference type="Proteomes" id="UP000290365"/>
    </source>
</evidence>
<dbReference type="KEGG" id="kbs:EPA93_30340"/>
<dbReference type="InterPro" id="IPR020084">
    <property type="entry name" value="NUDIX_hydrolase_CS"/>
</dbReference>
<dbReference type="GO" id="GO:0006754">
    <property type="term" value="P:ATP biosynthetic process"/>
    <property type="evidence" value="ECO:0007669"/>
    <property type="project" value="TreeGrafter"/>
</dbReference>
<evidence type="ECO:0000256" key="2">
    <source>
        <dbReference type="RuleBase" id="RU003476"/>
    </source>
</evidence>
<dbReference type="InterPro" id="IPR015797">
    <property type="entry name" value="NUDIX_hydrolase-like_dom_sf"/>
</dbReference>
<dbReference type="OrthoDB" id="9816289at2"/>
<keyword evidence="5" id="KW-1185">Reference proteome</keyword>
<dbReference type="Proteomes" id="UP000290365">
    <property type="component" value="Chromosome"/>
</dbReference>
<dbReference type="GO" id="GO:0006167">
    <property type="term" value="P:AMP biosynthetic process"/>
    <property type="evidence" value="ECO:0007669"/>
    <property type="project" value="TreeGrafter"/>
</dbReference>
<evidence type="ECO:0000313" key="4">
    <source>
        <dbReference type="EMBL" id="QBD80051.1"/>
    </source>
</evidence>
<dbReference type="PANTHER" id="PTHR21340">
    <property type="entry name" value="DIADENOSINE 5,5-P1,P4-TETRAPHOSPHATE PYROPHOSPHOHYDROLASE MUTT"/>
    <property type="match status" value="1"/>
</dbReference>
<reference evidence="4 5" key="1">
    <citation type="submission" date="2019-01" db="EMBL/GenBank/DDBJ databases">
        <title>Ktedonosporobacter rubrisoli SCAWS-G2.</title>
        <authorList>
            <person name="Huang Y."/>
            <person name="Yan B."/>
        </authorList>
    </citation>
    <scope>NUCLEOTIDE SEQUENCE [LARGE SCALE GENOMIC DNA]</scope>
    <source>
        <strain evidence="4 5">SCAWS-G2</strain>
    </source>
</reference>
<dbReference type="SUPFAM" id="SSF55811">
    <property type="entry name" value="Nudix"/>
    <property type="match status" value="1"/>
</dbReference>
<dbReference type="Gene3D" id="3.90.79.10">
    <property type="entry name" value="Nucleoside Triphosphate Pyrophosphohydrolase"/>
    <property type="match status" value="1"/>
</dbReference>
<dbReference type="CDD" id="cd03673">
    <property type="entry name" value="NUDIX_Ap6A_hydrolase"/>
    <property type="match status" value="1"/>
</dbReference>
<protein>
    <submittedName>
        <fullName evidence="4">NUDIX hydrolase</fullName>
    </submittedName>
</protein>
<dbReference type="InterPro" id="IPR000086">
    <property type="entry name" value="NUDIX_hydrolase_dom"/>
</dbReference>
<dbReference type="Pfam" id="PF00293">
    <property type="entry name" value="NUDIX"/>
    <property type="match status" value="1"/>
</dbReference>
<comment type="similarity">
    <text evidence="2">Belongs to the Nudix hydrolase family.</text>
</comment>
<evidence type="ECO:0000256" key="1">
    <source>
        <dbReference type="ARBA" id="ARBA00022801"/>
    </source>
</evidence>
<proteinExistence type="inferred from homology"/>
<dbReference type="PRINTS" id="PR00502">
    <property type="entry name" value="NUDIXFAMILY"/>
</dbReference>
<gene>
    <name evidence="4" type="ORF">EPA93_30340</name>
</gene>
<organism evidence="4 5">
    <name type="scientific">Ktedonosporobacter rubrisoli</name>
    <dbReference type="NCBI Taxonomy" id="2509675"/>
    <lineage>
        <taxon>Bacteria</taxon>
        <taxon>Bacillati</taxon>
        <taxon>Chloroflexota</taxon>
        <taxon>Ktedonobacteria</taxon>
        <taxon>Ktedonobacterales</taxon>
        <taxon>Ktedonosporobacteraceae</taxon>
        <taxon>Ktedonosporobacter</taxon>
    </lineage>
</organism>
<accession>A0A4V0YZK6</accession>
<evidence type="ECO:0000259" key="3">
    <source>
        <dbReference type="PROSITE" id="PS51462"/>
    </source>
</evidence>
<dbReference type="InterPro" id="IPR020476">
    <property type="entry name" value="Nudix_hydrolase"/>
</dbReference>
<dbReference type="EMBL" id="CP035758">
    <property type="protein sequence ID" value="QBD80051.1"/>
    <property type="molecule type" value="Genomic_DNA"/>
</dbReference>
<dbReference type="PROSITE" id="PS00893">
    <property type="entry name" value="NUDIX_BOX"/>
    <property type="match status" value="1"/>
</dbReference>
<name>A0A4V0YZK6_KTERU</name>
<sequence length="178" mass="20507">MERYRTMRAYSAGGVVFRLTPMRSPEKDFADSQHGLELEASSSEDLGCVEVVLVGRSHAGIWVLPKGTPQAGETIEQVAVREAREETGLQVRLIAYIGNISYSFVRDQVRYHKQVRHFLLEAIGGDTALHDYEYDMVEWFPLAEACRRLTYQNEVNILYQAEEILQRWLQEQRKEGQI</sequence>
<dbReference type="GO" id="GO:0004081">
    <property type="term" value="F:bis(5'-nucleosyl)-tetraphosphatase (asymmetrical) activity"/>
    <property type="evidence" value="ECO:0007669"/>
    <property type="project" value="TreeGrafter"/>
</dbReference>